<reference evidence="1 2" key="1">
    <citation type="submission" date="2024-09" db="EMBL/GenBank/DDBJ databases">
        <authorList>
            <person name="Sun Q."/>
            <person name="Mori K."/>
        </authorList>
    </citation>
    <scope>NUCLEOTIDE SEQUENCE [LARGE SCALE GENOMIC DNA]</scope>
    <source>
        <strain evidence="1 2">JCM 12763</strain>
    </source>
</reference>
<dbReference type="Proteomes" id="UP001589613">
    <property type="component" value="Unassembled WGS sequence"/>
</dbReference>
<proteinExistence type="predicted"/>
<keyword evidence="2" id="KW-1185">Reference proteome</keyword>
<dbReference type="EMBL" id="JBHMAX010000007">
    <property type="protein sequence ID" value="MFB9731097.1"/>
    <property type="molecule type" value="Genomic_DNA"/>
</dbReference>
<organism evidence="1 2">
    <name type="scientific">Ornithinimicrobium kibberense</name>
    <dbReference type="NCBI Taxonomy" id="282060"/>
    <lineage>
        <taxon>Bacteria</taxon>
        <taxon>Bacillati</taxon>
        <taxon>Actinomycetota</taxon>
        <taxon>Actinomycetes</taxon>
        <taxon>Micrococcales</taxon>
        <taxon>Ornithinimicrobiaceae</taxon>
        <taxon>Ornithinimicrobium</taxon>
    </lineage>
</organism>
<comment type="caution">
    <text evidence="1">The sequence shown here is derived from an EMBL/GenBank/DDBJ whole genome shotgun (WGS) entry which is preliminary data.</text>
</comment>
<dbReference type="InterPro" id="IPR021408">
    <property type="entry name" value="DUF3046"/>
</dbReference>
<gene>
    <name evidence="1" type="ORF">ACFFN0_03460</name>
</gene>
<sequence length="74" mass="8424">MRLSEFWALMEQEFGQGYAALVAQDQALGSLGSRTVEQALADGEPVRQVWRAVVRDLDVPPEHHHLPDRRRSRS</sequence>
<evidence type="ECO:0000313" key="2">
    <source>
        <dbReference type="Proteomes" id="UP001589613"/>
    </source>
</evidence>
<name>A0ABV5UZZ3_9MICO</name>
<dbReference type="RefSeq" id="WP_141337766.1">
    <property type="nucleotide sequence ID" value="NZ_JBHMAX010000007.1"/>
</dbReference>
<accession>A0ABV5UZZ3</accession>
<dbReference type="Pfam" id="PF11248">
    <property type="entry name" value="DUF3046"/>
    <property type="match status" value="1"/>
</dbReference>
<protein>
    <submittedName>
        <fullName evidence="1">DUF3046 domain-containing protein</fullName>
    </submittedName>
</protein>
<evidence type="ECO:0000313" key="1">
    <source>
        <dbReference type="EMBL" id="MFB9731097.1"/>
    </source>
</evidence>